<accession>A0A8T2PHZ7</accession>
<dbReference type="GO" id="GO:0004653">
    <property type="term" value="F:polypeptide N-acetylgalactosaminyltransferase activity"/>
    <property type="evidence" value="ECO:0007669"/>
    <property type="project" value="TreeGrafter"/>
</dbReference>
<dbReference type="PANTHER" id="PTHR11675">
    <property type="entry name" value="N-ACETYLGALACTOSAMINYLTRANSFERASE"/>
    <property type="match status" value="1"/>
</dbReference>
<feature type="signal peptide" evidence="2">
    <location>
        <begin position="1"/>
        <end position="15"/>
    </location>
</feature>
<evidence type="ECO:0000256" key="2">
    <source>
        <dbReference type="SAM" id="SignalP"/>
    </source>
</evidence>
<keyword evidence="4" id="KW-1185">Reference proteome</keyword>
<comment type="caution">
    <text evidence="3">The sequence shown here is derived from an EMBL/GenBank/DDBJ whole genome shotgun (WGS) entry which is preliminary data.</text>
</comment>
<reference evidence="3" key="1">
    <citation type="thesis" date="2021" institute="BYU ScholarsArchive" country="Provo, UT, USA">
        <title>Applications of and Algorithms for Genome Assembly and Genomic Analyses with an Emphasis on Marine Teleosts.</title>
        <authorList>
            <person name="Pickett B.D."/>
        </authorList>
    </citation>
    <scope>NUCLEOTIDE SEQUENCE</scope>
    <source>
        <strain evidence="3">HI-2016</strain>
    </source>
</reference>
<evidence type="ECO:0000256" key="1">
    <source>
        <dbReference type="ARBA" id="ARBA00023157"/>
    </source>
</evidence>
<dbReference type="OrthoDB" id="429263at2759"/>
<name>A0A8T2PHZ7_9TELE</name>
<keyword evidence="1" id="KW-1015">Disulfide bond</keyword>
<proteinExistence type="predicted"/>
<organism evidence="3 4">
    <name type="scientific">Albula glossodonta</name>
    <name type="common">roundjaw bonefish</name>
    <dbReference type="NCBI Taxonomy" id="121402"/>
    <lineage>
        <taxon>Eukaryota</taxon>
        <taxon>Metazoa</taxon>
        <taxon>Chordata</taxon>
        <taxon>Craniata</taxon>
        <taxon>Vertebrata</taxon>
        <taxon>Euteleostomi</taxon>
        <taxon>Actinopterygii</taxon>
        <taxon>Neopterygii</taxon>
        <taxon>Teleostei</taxon>
        <taxon>Albuliformes</taxon>
        <taxon>Albulidae</taxon>
        <taxon>Albula</taxon>
    </lineage>
</organism>
<dbReference type="SUPFAM" id="SSF53448">
    <property type="entry name" value="Nucleotide-diphospho-sugar transferases"/>
    <property type="match status" value="1"/>
</dbReference>
<dbReference type="GO" id="GO:0006493">
    <property type="term" value="P:protein O-linked glycosylation"/>
    <property type="evidence" value="ECO:0007669"/>
    <property type="project" value="TreeGrafter"/>
</dbReference>
<feature type="chain" id="PRO_5035948038" evidence="2">
    <location>
        <begin position="16"/>
        <end position="83"/>
    </location>
</feature>
<dbReference type="Proteomes" id="UP000824540">
    <property type="component" value="Unassembled WGS sequence"/>
</dbReference>
<protein>
    <submittedName>
        <fullName evidence="3">Uncharacterized protein</fullName>
    </submittedName>
</protein>
<dbReference type="Gene3D" id="3.90.550.10">
    <property type="entry name" value="Spore Coat Polysaccharide Biosynthesis Protein SpsA, Chain A"/>
    <property type="match status" value="1"/>
</dbReference>
<dbReference type="AlphaFoldDB" id="A0A8T2PHZ7"/>
<dbReference type="EMBL" id="JAFBMS010000009">
    <property type="protein sequence ID" value="KAG9349242.1"/>
    <property type="molecule type" value="Genomic_DNA"/>
</dbReference>
<dbReference type="InterPro" id="IPR029044">
    <property type="entry name" value="Nucleotide-diphossugar_trans"/>
</dbReference>
<evidence type="ECO:0000313" key="3">
    <source>
        <dbReference type="EMBL" id="KAG9349242.1"/>
    </source>
</evidence>
<sequence length="83" mass="9382">MLITAYLMIWQCGGSLEIVTCSHVGHVFRKATPYSFPGGTGQVINKNNRRLAEVWMDDFKDFFYIISPGTLCLCISVLRYSSL</sequence>
<gene>
    <name evidence="3" type="ORF">JZ751_027685</name>
</gene>
<evidence type="ECO:0000313" key="4">
    <source>
        <dbReference type="Proteomes" id="UP000824540"/>
    </source>
</evidence>
<keyword evidence="2" id="KW-0732">Signal</keyword>
<dbReference type="GO" id="GO:0005794">
    <property type="term" value="C:Golgi apparatus"/>
    <property type="evidence" value="ECO:0007669"/>
    <property type="project" value="TreeGrafter"/>
</dbReference>
<dbReference type="PANTHER" id="PTHR11675:SF47">
    <property type="entry name" value="POLYPEPTIDE N-ACETYLGALACTOSAMINYLTRANSFERASE 13"/>
    <property type="match status" value="1"/>
</dbReference>